<dbReference type="AlphaFoldDB" id="A0A852RDH9"/>
<dbReference type="GO" id="GO:0043200">
    <property type="term" value="P:response to amino acid"/>
    <property type="evidence" value="ECO:0007669"/>
    <property type="project" value="TreeGrafter"/>
</dbReference>
<dbReference type="GO" id="GO:0043565">
    <property type="term" value="F:sequence-specific DNA binding"/>
    <property type="evidence" value="ECO:0007669"/>
    <property type="project" value="InterPro"/>
</dbReference>
<keyword evidence="3" id="KW-0804">Transcription</keyword>
<dbReference type="PANTHER" id="PTHR30154">
    <property type="entry name" value="LEUCINE-RESPONSIVE REGULATORY PROTEIN"/>
    <property type="match status" value="1"/>
</dbReference>
<organism evidence="6 7">
    <name type="scientific">Nocardioides kongjuensis</name>
    <dbReference type="NCBI Taxonomy" id="349522"/>
    <lineage>
        <taxon>Bacteria</taxon>
        <taxon>Bacillati</taxon>
        <taxon>Actinomycetota</taxon>
        <taxon>Actinomycetes</taxon>
        <taxon>Propionibacteriales</taxon>
        <taxon>Nocardioidaceae</taxon>
        <taxon>Nocardioides</taxon>
    </lineage>
</organism>
<dbReference type="PANTHER" id="PTHR30154:SF34">
    <property type="entry name" value="TRANSCRIPTIONAL REGULATOR AZLB"/>
    <property type="match status" value="1"/>
</dbReference>
<name>A0A852RDH9_9ACTN</name>
<evidence type="ECO:0000313" key="6">
    <source>
        <dbReference type="EMBL" id="NYD29295.1"/>
    </source>
</evidence>
<feature type="compositionally biased region" description="Basic residues" evidence="4">
    <location>
        <begin position="330"/>
        <end position="345"/>
    </location>
</feature>
<evidence type="ECO:0000313" key="7">
    <source>
        <dbReference type="Proteomes" id="UP000582231"/>
    </source>
</evidence>
<keyword evidence="2 6" id="KW-0238">DNA-binding</keyword>
<keyword evidence="7" id="KW-1185">Reference proteome</keyword>
<gene>
    <name evidence="6" type="ORF">BJ958_000841</name>
</gene>
<evidence type="ECO:0000259" key="5">
    <source>
        <dbReference type="Pfam" id="PF13404"/>
    </source>
</evidence>
<evidence type="ECO:0000256" key="3">
    <source>
        <dbReference type="ARBA" id="ARBA00023163"/>
    </source>
</evidence>
<dbReference type="EMBL" id="JACCBF010000001">
    <property type="protein sequence ID" value="NYD29295.1"/>
    <property type="molecule type" value="Genomic_DNA"/>
</dbReference>
<dbReference type="SMART" id="SM00344">
    <property type="entry name" value="HTH_ASNC"/>
    <property type="match status" value="1"/>
</dbReference>
<dbReference type="Gene3D" id="1.10.10.10">
    <property type="entry name" value="Winged helix-like DNA-binding domain superfamily/Winged helix DNA-binding domain"/>
    <property type="match status" value="2"/>
</dbReference>
<proteinExistence type="predicted"/>
<feature type="domain" description="HTH asnC-type" evidence="5">
    <location>
        <begin position="16"/>
        <end position="55"/>
    </location>
</feature>
<dbReference type="GO" id="GO:0005829">
    <property type="term" value="C:cytosol"/>
    <property type="evidence" value="ECO:0007669"/>
    <property type="project" value="TreeGrafter"/>
</dbReference>
<comment type="caution">
    <text evidence="6">The sequence shown here is derived from an EMBL/GenBank/DDBJ whole genome shotgun (WGS) entry which is preliminary data.</text>
</comment>
<dbReference type="Pfam" id="PF13412">
    <property type="entry name" value="HTH_24"/>
    <property type="match status" value="1"/>
</dbReference>
<dbReference type="InterPro" id="IPR019888">
    <property type="entry name" value="Tscrpt_reg_AsnC-like"/>
</dbReference>
<dbReference type="Pfam" id="PF13404">
    <property type="entry name" value="HTH_AsnC-type"/>
    <property type="match status" value="1"/>
</dbReference>
<protein>
    <submittedName>
        <fullName evidence="6">DNA-binding Lrp family transcriptional regulator</fullName>
    </submittedName>
</protein>
<evidence type="ECO:0000256" key="2">
    <source>
        <dbReference type="ARBA" id="ARBA00023125"/>
    </source>
</evidence>
<feature type="region of interest" description="Disordered" evidence="4">
    <location>
        <begin position="323"/>
        <end position="345"/>
    </location>
</feature>
<accession>A0A852RDH9</accession>
<keyword evidence="1" id="KW-0805">Transcription regulation</keyword>
<dbReference type="Proteomes" id="UP000582231">
    <property type="component" value="Unassembled WGS sequence"/>
</dbReference>
<evidence type="ECO:0000256" key="1">
    <source>
        <dbReference type="ARBA" id="ARBA00023015"/>
    </source>
</evidence>
<evidence type="ECO:0000256" key="4">
    <source>
        <dbReference type="SAM" id="MobiDB-lite"/>
    </source>
</evidence>
<reference evidence="6 7" key="1">
    <citation type="submission" date="2020-07" db="EMBL/GenBank/DDBJ databases">
        <title>Sequencing the genomes of 1000 actinobacteria strains.</title>
        <authorList>
            <person name="Klenk H.-P."/>
        </authorList>
    </citation>
    <scope>NUCLEOTIDE SEQUENCE [LARGE SCALE GENOMIC DNA]</scope>
    <source>
        <strain evidence="6 7">DSM 19082</strain>
    </source>
</reference>
<dbReference type="InterPro" id="IPR036388">
    <property type="entry name" value="WH-like_DNA-bd_sf"/>
</dbReference>
<dbReference type="RefSeq" id="WP_179725685.1">
    <property type="nucleotide sequence ID" value="NZ_BAABEF010000001.1"/>
</dbReference>
<sequence>MTSIDDGIGHLEILPEIDLALIDALQVNPRAPWTTIASVLDIDAVTAARRWRRLHEERLAWWVVRPSAARLTPYVDATLALLRTAPGAAEEAAQRAAAPDWAHTVDLLSGAADLGVVVLGAGLAEVHQRVDELAGLCGADVVERRVVAAVHAEDAGWRLGICSASQRRALLPRTDEPRPTPPRAGLVDELLAALGDDARLSGQELAARVGGSEPTVRRGLDRALRSGVIQLGCDLATPAAALGRGVLLEVEADDPDRAGRALAGHAAVHRCVQTVGAGNLTLGVRLASLGQLPRIEAELAVLSPGWQVRSRLTVLRPVKRQGQVLDRTGRRAAPRPGGRRGSRRG</sequence>
<dbReference type="InterPro" id="IPR000485">
    <property type="entry name" value="AsnC-type_HTH_dom"/>
</dbReference>